<gene>
    <name evidence="17" type="ORF">P4S50_01410</name>
</gene>
<dbReference type="InterPro" id="IPR036097">
    <property type="entry name" value="HisK_dim/P_sf"/>
</dbReference>
<organism evidence="17 18">
    <name type="scientific">Tepidibacter hydrothermalis</name>
    <dbReference type="NCBI Taxonomy" id="3036126"/>
    <lineage>
        <taxon>Bacteria</taxon>
        <taxon>Bacillati</taxon>
        <taxon>Bacillota</taxon>
        <taxon>Clostridia</taxon>
        <taxon>Peptostreptococcales</taxon>
        <taxon>Peptostreptococcaceae</taxon>
        <taxon>Tepidibacter</taxon>
    </lineage>
</organism>
<reference evidence="17 18" key="1">
    <citation type="submission" date="2023-03" db="EMBL/GenBank/DDBJ databases">
        <title>Complete genome sequence of Tepidibacter sp. SWIR-1, isolated from a deep-sea hydrothermal vent.</title>
        <authorList>
            <person name="Li X."/>
        </authorList>
    </citation>
    <scope>NUCLEOTIDE SEQUENCE [LARGE SCALE GENOMIC DNA]</scope>
    <source>
        <strain evidence="17 18">SWIR-1</strain>
    </source>
</reference>
<dbReference type="SUPFAM" id="SSF47384">
    <property type="entry name" value="Homodimeric domain of signal transducing histidine kinase"/>
    <property type="match status" value="1"/>
</dbReference>
<dbReference type="InterPro" id="IPR036890">
    <property type="entry name" value="HATPase_C_sf"/>
</dbReference>
<dbReference type="CDD" id="cd00075">
    <property type="entry name" value="HATPase"/>
    <property type="match status" value="1"/>
</dbReference>
<sequence length="465" mass="53558">MKKTISSKLIRLNMSLVIFALFLMSFMSMFFIQNYLEKQLIKDLISESRLIQRISQNESTGKRGINKESLKSNLDSNYKIYKREFESQSIIFANRNGSYQPIFYSSKRNVLDNESIEFIIKNVENHKYNFKFTSNKVEYLAVARNTKNISSNNRTSHGFILTYISNNTTTEIIKGISKILFFSMILSACICIFVIFFASRKITDPIIKLTNLAKEISNRNFNSTFSIDTGDELESLSNSINKMACNIKDYDTNQKHFFQNISHELKTPLMSIQGYAEGVRDNVFDDNEKPLNIIIDESNRVKKYVEDIIFLSRLEMLDISFEYKFCSLNEIIISSIEKIESIAILRDIDIIYNPSEDIHLNIDKDKFIQALINLLSNCLKYTKDTVGVDTIKTNNCYKIKIWDNGNGFNKDDLNKMFNRFYKGEKEGSGIGMSIVQKIIDNHNGTISASNRDNGGAEFTIKIPIN</sequence>
<proteinExistence type="predicted"/>
<dbReference type="GO" id="GO:0016301">
    <property type="term" value="F:kinase activity"/>
    <property type="evidence" value="ECO:0007669"/>
    <property type="project" value="UniProtKB-KW"/>
</dbReference>
<keyword evidence="12" id="KW-0902">Two-component regulatory system</keyword>
<comment type="catalytic activity">
    <reaction evidence="1">
        <text>ATP + protein L-histidine = ADP + protein N-phospho-L-histidine.</text>
        <dbReference type="EC" id="2.7.13.3"/>
    </reaction>
</comment>
<evidence type="ECO:0000256" key="2">
    <source>
        <dbReference type="ARBA" id="ARBA00004651"/>
    </source>
</evidence>
<protein>
    <recommendedName>
        <fullName evidence="3">histidine kinase</fullName>
        <ecNumber evidence="3">2.7.13.3</ecNumber>
    </recommendedName>
</protein>
<dbReference type="SUPFAM" id="SSF55874">
    <property type="entry name" value="ATPase domain of HSP90 chaperone/DNA topoisomerase II/histidine kinase"/>
    <property type="match status" value="1"/>
</dbReference>
<evidence type="ECO:0000256" key="10">
    <source>
        <dbReference type="ARBA" id="ARBA00022840"/>
    </source>
</evidence>
<dbReference type="InterPro" id="IPR003661">
    <property type="entry name" value="HisK_dim/P_dom"/>
</dbReference>
<keyword evidence="18" id="KW-1185">Reference proteome</keyword>
<feature type="domain" description="Histidine kinase" evidence="15">
    <location>
        <begin position="260"/>
        <end position="465"/>
    </location>
</feature>
<comment type="subcellular location">
    <subcellularLocation>
        <location evidence="2">Cell membrane</location>
        <topology evidence="2">Multi-pass membrane protein</topology>
    </subcellularLocation>
</comment>
<dbReference type="SMART" id="SM00388">
    <property type="entry name" value="HisKA"/>
    <property type="match status" value="1"/>
</dbReference>
<evidence type="ECO:0000256" key="9">
    <source>
        <dbReference type="ARBA" id="ARBA00022777"/>
    </source>
</evidence>
<dbReference type="PANTHER" id="PTHR45528">
    <property type="entry name" value="SENSOR HISTIDINE KINASE CPXA"/>
    <property type="match status" value="1"/>
</dbReference>
<evidence type="ECO:0000259" key="16">
    <source>
        <dbReference type="PROSITE" id="PS50885"/>
    </source>
</evidence>
<dbReference type="Gene3D" id="6.10.340.10">
    <property type="match status" value="1"/>
</dbReference>
<evidence type="ECO:0000256" key="8">
    <source>
        <dbReference type="ARBA" id="ARBA00022741"/>
    </source>
</evidence>
<evidence type="ECO:0000256" key="11">
    <source>
        <dbReference type="ARBA" id="ARBA00022989"/>
    </source>
</evidence>
<keyword evidence="8" id="KW-0547">Nucleotide-binding</keyword>
<evidence type="ECO:0000259" key="15">
    <source>
        <dbReference type="PROSITE" id="PS50109"/>
    </source>
</evidence>
<evidence type="ECO:0000256" key="5">
    <source>
        <dbReference type="ARBA" id="ARBA00022553"/>
    </source>
</evidence>
<dbReference type="Gene3D" id="3.30.565.10">
    <property type="entry name" value="Histidine kinase-like ATPase, C-terminal domain"/>
    <property type="match status" value="1"/>
</dbReference>
<evidence type="ECO:0000256" key="1">
    <source>
        <dbReference type="ARBA" id="ARBA00000085"/>
    </source>
</evidence>
<dbReference type="PANTHER" id="PTHR45528:SF1">
    <property type="entry name" value="SENSOR HISTIDINE KINASE CPXA"/>
    <property type="match status" value="1"/>
</dbReference>
<dbReference type="PROSITE" id="PS50109">
    <property type="entry name" value="HIS_KIN"/>
    <property type="match status" value="1"/>
</dbReference>
<keyword evidence="11 14" id="KW-1133">Transmembrane helix</keyword>
<dbReference type="InterPro" id="IPR005467">
    <property type="entry name" value="His_kinase_dom"/>
</dbReference>
<evidence type="ECO:0000256" key="3">
    <source>
        <dbReference type="ARBA" id="ARBA00012438"/>
    </source>
</evidence>
<dbReference type="InterPro" id="IPR003660">
    <property type="entry name" value="HAMP_dom"/>
</dbReference>
<keyword evidence="7 14" id="KW-0812">Transmembrane</keyword>
<dbReference type="SMART" id="SM00387">
    <property type="entry name" value="HATPase_c"/>
    <property type="match status" value="1"/>
</dbReference>
<dbReference type="InterPro" id="IPR003594">
    <property type="entry name" value="HATPase_dom"/>
</dbReference>
<dbReference type="EC" id="2.7.13.3" evidence="3"/>
<keyword evidence="10" id="KW-0067">ATP-binding</keyword>
<evidence type="ECO:0000313" key="17">
    <source>
        <dbReference type="EMBL" id="WFD10761.1"/>
    </source>
</evidence>
<dbReference type="InterPro" id="IPR050398">
    <property type="entry name" value="HssS/ArlS-like"/>
</dbReference>
<dbReference type="Pfam" id="PF02518">
    <property type="entry name" value="HATPase_c"/>
    <property type="match status" value="1"/>
</dbReference>
<keyword evidence="9 17" id="KW-0418">Kinase</keyword>
<keyword evidence="4" id="KW-1003">Cell membrane</keyword>
<keyword evidence="5" id="KW-0597">Phosphoprotein</keyword>
<evidence type="ECO:0000256" key="4">
    <source>
        <dbReference type="ARBA" id="ARBA00022475"/>
    </source>
</evidence>
<dbReference type="CDD" id="cd00082">
    <property type="entry name" value="HisKA"/>
    <property type="match status" value="1"/>
</dbReference>
<keyword evidence="13 14" id="KW-0472">Membrane</keyword>
<name>A0ABY8ECV1_9FIRM</name>
<accession>A0ABY8ECV1</accession>
<evidence type="ECO:0000256" key="12">
    <source>
        <dbReference type="ARBA" id="ARBA00023012"/>
    </source>
</evidence>
<dbReference type="InterPro" id="IPR004358">
    <property type="entry name" value="Sig_transdc_His_kin-like_C"/>
</dbReference>
<keyword evidence="6" id="KW-0808">Transferase</keyword>
<dbReference type="Pfam" id="PF00512">
    <property type="entry name" value="HisKA"/>
    <property type="match status" value="1"/>
</dbReference>
<feature type="transmembrane region" description="Helical" evidence="14">
    <location>
        <begin position="179"/>
        <end position="198"/>
    </location>
</feature>
<dbReference type="PRINTS" id="PR00344">
    <property type="entry name" value="BCTRLSENSOR"/>
</dbReference>
<dbReference type="Proteomes" id="UP001222800">
    <property type="component" value="Chromosome"/>
</dbReference>
<evidence type="ECO:0000256" key="13">
    <source>
        <dbReference type="ARBA" id="ARBA00023136"/>
    </source>
</evidence>
<dbReference type="Gene3D" id="1.10.287.130">
    <property type="match status" value="1"/>
</dbReference>
<dbReference type="SUPFAM" id="SSF158472">
    <property type="entry name" value="HAMP domain-like"/>
    <property type="match status" value="1"/>
</dbReference>
<dbReference type="SMART" id="SM00304">
    <property type="entry name" value="HAMP"/>
    <property type="match status" value="1"/>
</dbReference>
<evidence type="ECO:0000313" key="18">
    <source>
        <dbReference type="Proteomes" id="UP001222800"/>
    </source>
</evidence>
<dbReference type="CDD" id="cd06225">
    <property type="entry name" value="HAMP"/>
    <property type="match status" value="1"/>
</dbReference>
<dbReference type="RefSeq" id="WP_277732728.1">
    <property type="nucleotide sequence ID" value="NZ_CP120733.1"/>
</dbReference>
<dbReference type="PROSITE" id="PS50885">
    <property type="entry name" value="HAMP"/>
    <property type="match status" value="1"/>
</dbReference>
<evidence type="ECO:0000256" key="7">
    <source>
        <dbReference type="ARBA" id="ARBA00022692"/>
    </source>
</evidence>
<feature type="domain" description="HAMP" evidence="16">
    <location>
        <begin position="200"/>
        <end position="252"/>
    </location>
</feature>
<feature type="transmembrane region" description="Helical" evidence="14">
    <location>
        <begin position="12"/>
        <end position="32"/>
    </location>
</feature>
<dbReference type="Pfam" id="PF00672">
    <property type="entry name" value="HAMP"/>
    <property type="match status" value="1"/>
</dbReference>
<evidence type="ECO:0000256" key="14">
    <source>
        <dbReference type="SAM" id="Phobius"/>
    </source>
</evidence>
<evidence type="ECO:0000256" key="6">
    <source>
        <dbReference type="ARBA" id="ARBA00022679"/>
    </source>
</evidence>
<dbReference type="EMBL" id="CP120733">
    <property type="protein sequence ID" value="WFD10761.1"/>
    <property type="molecule type" value="Genomic_DNA"/>
</dbReference>